<feature type="binding site" evidence="4">
    <location>
        <position position="67"/>
    </location>
    <ligand>
        <name>a divalent metal cation</name>
        <dbReference type="ChEBI" id="CHEBI:60240"/>
        <label>1</label>
    </ligand>
</feature>
<dbReference type="Proteomes" id="UP000886785">
    <property type="component" value="Unassembled WGS sequence"/>
</dbReference>
<evidence type="ECO:0000256" key="3">
    <source>
        <dbReference type="ARBA" id="ARBA00022723"/>
    </source>
</evidence>
<evidence type="ECO:0000256" key="1">
    <source>
        <dbReference type="ARBA" id="ARBA00006964"/>
    </source>
</evidence>
<dbReference type="PANTHER" id="PTHR13799">
    <property type="entry name" value="NGG1 INTERACTING FACTOR 3"/>
    <property type="match status" value="1"/>
</dbReference>
<sequence length="257" mass="27257">MLNTTGEIFSFLEAWAPVRTAMGFDNPGLLVGDGTEPVSRVLVSLDITPPVVEEARTKGAQLIVSHHPVIFHPLRRLSPQDPAYLLARYGISAVCMHTNLDMAEGGVNTCLAQALGLQNVEGLERDSESGLFISLIGSLERPMSPREFAAHVKASLGCGGVRFAEGTGEIRRAALCGGAGGDFLAGAVRAHADAFVTGEVKHHEFLVAQAAGITIVEAGHFSTENPVTAEIQRRLAEAFPAVSVLCSEAMRDPAQYL</sequence>
<dbReference type="FunFam" id="3.40.1390.30:FF:000001">
    <property type="entry name" value="GTP cyclohydrolase 1 type 2"/>
    <property type="match status" value="1"/>
</dbReference>
<dbReference type="Gene3D" id="3.40.1390.30">
    <property type="entry name" value="NIF3 (NGG1p interacting factor 3)-like"/>
    <property type="match status" value="2"/>
</dbReference>
<protein>
    <recommendedName>
        <fullName evidence="2">GTP cyclohydrolase 1 type 2 homolog</fullName>
    </recommendedName>
</protein>
<evidence type="ECO:0000313" key="6">
    <source>
        <dbReference type="Proteomes" id="UP000886785"/>
    </source>
</evidence>
<dbReference type="AlphaFoldDB" id="A0A9D1DS14"/>
<dbReference type="GO" id="GO:0046872">
    <property type="term" value="F:metal ion binding"/>
    <property type="evidence" value="ECO:0007669"/>
    <property type="project" value="UniProtKB-KW"/>
</dbReference>
<evidence type="ECO:0000256" key="2">
    <source>
        <dbReference type="ARBA" id="ARBA00022112"/>
    </source>
</evidence>
<feature type="binding site" evidence="4">
    <location>
        <position position="220"/>
    </location>
    <ligand>
        <name>a divalent metal cation</name>
        <dbReference type="ChEBI" id="CHEBI:60240"/>
        <label>1</label>
    </ligand>
</feature>
<dbReference type="SUPFAM" id="SSF102705">
    <property type="entry name" value="NIF3 (NGG1p interacting factor 3)-like"/>
    <property type="match status" value="1"/>
</dbReference>
<evidence type="ECO:0000313" key="5">
    <source>
        <dbReference type="EMBL" id="HIR57872.1"/>
    </source>
</evidence>
<dbReference type="InterPro" id="IPR002678">
    <property type="entry name" value="DUF34/NIF3"/>
</dbReference>
<comment type="similarity">
    <text evidence="1">Belongs to the GTP cyclohydrolase I type 2/NIF3 family.</text>
</comment>
<dbReference type="Pfam" id="PF01784">
    <property type="entry name" value="DUF34_NIF3"/>
    <property type="match status" value="1"/>
</dbReference>
<comment type="caution">
    <text evidence="5">The sequence shown here is derived from an EMBL/GenBank/DDBJ whole genome shotgun (WGS) entry which is preliminary data.</text>
</comment>
<dbReference type="GO" id="GO:0005737">
    <property type="term" value="C:cytoplasm"/>
    <property type="evidence" value="ECO:0007669"/>
    <property type="project" value="TreeGrafter"/>
</dbReference>
<dbReference type="EMBL" id="DVHF01000111">
    <property type="protein sequence ID" value="HIR57872.1"/>
    <property type="molecule type" value="Genomic_DNA"/>
</dbReference>
<dbReference type="NCBIfam" id="TIGR00486">
    <property type="entry name" value="YbgI_SA1388"/>
    <property type="match status" value="1"/>
</dbReference>
<accession>A0A9D1DS14</accession>
<gene>
    <name evidence="5" type="ORF">IAA54_09385</name>
</gene>
<dbReference type="InterPro" id="IPR036069">
    <property type="entry name" value="DUF34/NIF3_sf"/>
</dbReference>
<proteinExistence type="inferred from homology"/>
<evidence type="ECO:0000256" key="4">
    <source>
        <dbReference type="PIRSR" id="PIRSR602678-1"/>
    </source>
</evidence>
<keyword evidence="3 4" id="KW-0479">Metal-binding</keyword>
<reference evidence="5" key="2">
    <citation type="journal article" date="2021" name="PeerJ">
        <title>Extensive microbial diversity within the chicken gut microbiome revealed by metagenomics and culture.</title>
        <authorList>
            <person name="Gilroy R."/>
            <person name="Ravi A."/>
            <person name="Getino M."/>
            <person name="Pursley I."/>
            <person name="Horton D.L."/>
            <person name="Alikhan N.F."/>
            <person name="Baker D."/>
            <person name="Gharbi K."/>
            <person name="Hall N."/>
            <person name="Watson M."/>
            <person name="Adriaenssens E.M."/>
            <person name="Foster-Nyarko E."/>
            <person name="Jarju S."/>
            <person name="Secka A."/>
            <person name="Antonio M."/>
            <person name="Oren A."/>
            <person name="Chaudhuri R.R."/>
            <person name="La Ragione R."/>
            <person name="Hildebrand F."/>
            <person name="Pallen M.J."/>
        </authorList>
    </citation>
    <scope>NUCLEOTIDE SEQUENCE</scope>
    <source>
        <strain evidence="5">ChiSjej1B19-7085</strain>
    </source>
</reference>
<name>A0A9D1DS14_9FIRM</name>
<feature type="binding site" evidence="4">
    <location>
        <position position="101"/>
    </location>
    <ligand>
        <name>a divalent metal cation</name>
        <dbReference type="ChEBI" id="CHEBI:60240"/>
        <label>1</label>
    </ligand>
</feature>
<feature type="binding site" evidence="4">
    <location>
        <position position="66"/>
    </location>
    <ligand>
        <name>a divalent metal cation</name>
        <dbReference type="ChEBI" id="CHEBI:60240"/>
        <label>1</label>
    </ligand>
</feature>
<feature type="binding site" evidence="4">
    <location>
        <position position="224"/>
    </location>
    <ligand>
        <name>a divalent metal cation</name>
        <dbReference type="ChEBI" id="CHEBI:60240"/>
        <label>1</label>
    </ligand>
</feature>
<organism evidence="5 6">
    <name type="scientific">Candidatus Gallacutalibacter pullicola</name>
    <dbReference type="NCBI Taxonomy" id="2840830"/>
    <lineage>
        <taxon>Bacteria</taxon>
        <taxon>Bacillati</taxon>
        <taxon>Bacillota</taxon>
        <taxon>Clostridia</taxon>
        <taxon>Eubacteriales</taxon>
        <taxon>Candidatus Gallacutalibacter</taxon>
    </lineage>
</organism>
<dbReference type="PANTHER" id="PTHR13799:SF14">
    <property type="entry name" value="GTP CYCLOHYDROLASE 1 TYPE 2 HOMOLOG"/>
    <property type="match status" value="1"/>
</dbReference>
<reference evidence="5" key="1">
    <citation type="submission" date="2020-10" db="EMBL/GenBank/DDBJ databases">
        <authorList>
            <person name="Gilroy R."/>
        </authorList>
    </citation>
    <scope>NUCLEOTIDE SEQUENCE</scope>
    <source>
        <strain evidence="5">ChiSjej1B19-7085</strain>
    </source>
</reference>